<name>G9XDQ4_9FIRM</name>
<dbReference type="AlphaFoldDB" id="G9XDQ4"/>
<dbReference type="Pfam" id="PF00145">
    <property type="entry name" value="DNA_methylase"/>
    <property type="match status" value="2"/>
</dbReference>
<evidence type="ECO:0000256" key="4">
    <source>
        <dbReference type="ARBA" id="ARBA00022691"/>
    </source>
</evidence>
<reference evidence="7 8" key="1">
    <citation type="submission" date="2011-08" db="EMBL/GenBank/DDBJ databases">
        <title>The Genome Sequence of Eubacteriaceae bacterium CM5.</title>
        <authorList>
            <consortium name="The Broad Institute Genome Sequencing Platform"/>
            <person name="Earl A."/>
            <person name="Ward D."/>
            <person name="Feldgarden M."/>
            <person name="Gevers D."/>
            <person name="Sizova M."/>
            <person name="Hazen A."/>
            <person name="Epstein S."/>
            <person name="Young S.K."/>
            <person name="Zeng Q."/>
            <person name="Gargeya S."/>
            <person name="Fitzgerald M."/>
            <person name="Haas B."/>
            <person name="Abouelleil A."/>
            <person name="Alvarado L."/>
            <person name="Arachchi H.M."/>
            <person name="Berlin A."/>
            <person name="Brown A."/>
            <person name="Chapman S.B."/>
            <person name="Chen Z."/>
            <person name="Dunbar C."/>
            <person name="Freedman E."/>
            <person name="Gearin G."/>
            <person name="Gellesch M."/>
            <person name="Goldberg J."/>
            <person name="Griggs A."/>
            <person name="Gujja S."/>
            <person name="Heiman D."/>
            <person name="Howarth C."/>
            <person name="Larson L."/>
            <person name="Lui A."/>
            <person name="MacDonald P.J.P."/>
            <person name="Montmayeur A."/>
            <person name="Murphy C."/>
            <person name="Neiman D."/>
            <person name="Pearson M."/>
            <person name="Priest M."/>
            <person name="Roberts A."/>
            <person name="Saif S."/>
            <person name="Shea T."/>
            <person name="Shenoy N."/>
            <person name="Sisk P."/>
            <person name="Stolte C."/>
            <person name="Sykes S."/>
            <person name="Wortman J."/>
            <person name="Nusbaum C."/>
            <person name="Birren B."/>
        </authorList>
    </citation>
    <scope>NUCLEOTIDE SEQUENCE [LARGE SCALE GENOMIC DNA]</scope>
    <source>
        <strain evidence="7 8">CM5</strain>
    </source>
</reference>
<proteinExistence type="inferred from homology"/>
<dbReference type="PANTHER" id="PTHR46098">
    <property type="entry name" value="TRNA (CYTOSINE(38)-C(5))-METHYLTRANSFERASE"/>
    <property type="match status" value="1"/>
</dbReference>
<dbReference type="HOGENOM" id="CLU_586380_0_0_9"/>
<evidence type="ECO:0000256" key="6">
    <source>
        <dbReference type="PROSITE-ProRule" id="PRU01016"/>
    </source>
</evidence>
<accession>G9XDQ4</accession>
<comment type="similarity">
    <text evidence="6">Belongs to the class I-like SAM-binding methyltransferase superfamily. C5-methyltransferase family.</text>
</comment>
<keyword evidence="2 6" id="KW-0489">Methyltransferase</keyword>
<organism evidence="7 8">
    <name type="scientific">Peptoanaerobacter stomatis</name>
    <dbReference type="NCBI Taxonomy" id="796937"/>
    <lineage>
        <taxon>Bacteria</taxon>
        <taxon>Bacillati</taxon>
        <taxon>Bacillota</taxon>
        <taxon>Clostridia</taxon>
        <taxon>Peptostreptococcales</taxon>
        <taxon>Filifactoraceae</taxon>
        <taxon>Peptoanaerobacter</taxon>
    </lineage>
</organism>
<evidence type="ECO:0000256" key="1">
    <source>
        <dbReference type="ARBA" id="ARBA00011975"/>
    </source>
</evidence>
<dbReference type="PANTHER" id="PTHR46098:SF1">
    <property type="entry name" value="TRNA (CYTOSINE(38)-C(5))-METHYLTRANSFERASE"/>
    <property type="match status" value="1"/>
</dbReference>
<dbReference type="EC" id="2.1.1.37" evidence="1"/>
<dbReference type="Gene3D" id="3.90.120.10">
    <property type="entry name" value="DNA Methylase, subunit A, domain 2"/>
    <property type="match status" value="1"/>
</dbReference>
<dbReference type="Proteomes" id="UP000003379">
    <property type="component" value="Unassembled WGS sequence"/>
</dbReference>
<dbReference type="InterPro" id="IPR001525">
    <property type="entry name" value="C5_MeTfrase"/>
</dbReference>
<dbReference type="PATRIC" id="fig|796940.3.peg.1405"/>
<dbReference type="SUPFAM" id="SSF53335">
    <property type="entry name" value="S-adenosyl-L-methionine-dependent methyltransferases"/>
    <property type="match status" value="1"/>
</dbReference>
<dbReference type="PROSITE" id="PS51679">
    <property type="entry name" value="SAM_MT_C5"/>
    <property type="match status" value="1"/>
</dbReference>
<evidence type="ECO:0000313" key="8">
    <source>
        <dbReference type="Proteomes" id="UP000003379"/>
    </source>
</evidence>
<keyword evidence="4 6" id="KW-0949">S-adenosyl-L-methionine</keyword>
<comment type="caution">
    <text evidence="7">The sequence shown here is derived from an EMBL/GenBank/DDBJ whole genome shotgun (WGS) entry which is preliminary data.</text>
</comment>
<dbReference type="RefSeq" id="WP_009529778.1">
    <property type="nucleotide sequence ID" value="NZ_JH414619.1"/>
</dbReference>
<dbReference type="PROSITE" id="PS00094">
    <property type="entry name" value="C5_MTASE_1"/>
    <property type="match status" value="1"/>
</dbReference>
<dbReference type="InterPro" id="IPR018117">
    <property type="entry name" value="C5_DNA_meth_AS"/>
</dbReference>
<sequence>MKIETVGSVCSGIEAASVAWEPLGWKFEWFSEIAKFPSILLEEKFPSISNVGDMCDIPQKIKSEDLFAPDMVCGGTPCQAFSYAGWKNGLSDDRGNLTLKFVDIINSVDEIRKKEGKKSAVVFWENVEGVLTDKTNAFGLFVSSLVGLSEPLAEKKWETAGVLRGPLRNVAWRVLDAKYFGLPQQRKRIYLLAGGKDFSPESVLFECIEDCETLHKEYPESPLQFNKDGIEFEIFREYTDCLYSSYGTKWNGNAAAYNGSLFISQDKRLRRISPLEAERLMGFPDNYTNIKKSTRTTRYQALGNSWSVPVVRWIGERLKKYANERLEFLNAGFEYEKKEYEYFILENDLEQVANGKSINTSTVPNIPKIGIMKDIVDTSPPSEVFISPVGCAGILRRKEERNLKINIRLEKILTSISSEMHEDDILERSLVQKRGKYAQNNSFNKSSAVEQQNIFDIIERREVNE</sequence>
<dbReference type="InterPro" id="IPR029063">
    <property type="entry name" value="SAM-dependent_MTases_sf"/>
</dbReference>
<gene>
    <name evidence="7" type="ORF">HMPREF9628_01927</name>
</gene>
<evidence type="ECO:0000256" key="2">
    <source>
        <dbReference type="ARBA" id="ARBA00022603"/>
    </source>
</evidence>
<evidence type="ECO:0000313" key="7">
    <source>
        <dbReference type="EMBL" id="EHL18930.1"/>
    </source>
</evidence>
<dbReference type="GO" id="GO:0032259">
    <property type="term" value="P:methylation"/>
    <property type="evidence" value="ECO:0007669"/>
    <property type="project" value="UniProtKB-KW"/>
</dbReference>
<evidence type="ECO:0000256" key="5">
    <source>
        <dbReference type="ARBA" id="ARBA00022747"/>
    </source>
</evidence>
<feature type="active site" evidence="6">
    <location>
        <position position="78"/>
    </location>
</feature>
<dbReference type="InterPro" id="IPR050750">
    <property type="entry name" value="C5-MTase"/>
</dbReference>
<dbReference type="GO" id="GO:0003886">
    <property type="term" value="F:DNA (cytosine-5-)-methyltransferase activity"/>
    <property type="evidence" value="ECO:0007669"/>
    <property type="project" value="UniProtKB-EC"/>
</dbReference>
<keyword evidence="3 6" id="KW-0808">Transferase</keyword>
<evidence type="ECO:0000256" key="3">
    <source>
        <dbReference type="ARBA" id="ARBA00022679"/>
    </source>
</evidence>
<dbReference type="Gene3D" id="3.40.50.150">
    <property type="entry name" value="Vaccinia Virus protein VP39"/>
    <property type="match status" value="1"/>
</dbReference>
<dbReference type="EMBL" id="AFZG01000035">
    <property type="protein sequence ID" value="EHL18930.1"/>
    <property type="molecule type" value="Genomic_DNA"/>
</dbReference>
<keyword evidence="5" id="KW-0680">Restriction system</keyword>
<protein>
    <recommendedName>
        <fullName evidence="1">DNA (cytosine-5-)-methyltransferase</fullName>
        <ecNumber evidence="1">2.1.1.37</ecNumber>
    </recommendedName>
</protein>
<dbReference type="GO" id="GO:0009307">
    <property type="term" value="P:DNA restriction-modification system"/>
    <property type="evidence" value="ECO:0007669"/>
    <property type="project" value="UniProtKB-KW"/>
</dbReference>